<dbReference type="Proteomes" id="UP000309893">
    <property type="component" value="Unassembled WGS sequence"/>
</dbReference>
<dbReference type="GO" id="GO:0003700">
    <property type="term" value="F:DNA-binding transcription factor activity"/>
    <property type="evidence" value="ECO:0007669"/>
    <property type="project" value="TreeGrafter"/>
</dbReference>
<evidence type="ECO:0000256" key="2">
    <source>
        <dbReference type="ARBA" id="ARBA00023125"/>
    </source>
</evidence>
<keyword evidence="3" id="KW-0804">Transcription</keyword>
<dbReference type="PANTHER" id="PTHR30055:SF234">
    <property type="entry name" value="HTH-TYPE TRANSCRIPTIONAL REGULATOR BETI"/>
    <property type="match status" value="1"/>
</dbReference>
<keyword evidence="2 4" id="KW-0238">DNA-binding</keyword>
<dbReference type="PROSITE" id="PS50977">
    <property type="entry name" value="HTH_TETR_2"/>
    <property type="match status" value="1"/>
</dbReference>
<evidence type="ECO:0000313" key="7">
    <source>
        <dbReference type="EMBL" id="TGY33257.1"/>
    </source>
</evidence>
<feature type="DNA-binding region" description="H-T-H motif" evidence="4">
    <location>
        <begin position="35"/>
        <end position="54"/>
    </location>
</feature>
<dbReference type="SUPFAM" id="SSF48498">
    <property type="entry name" value="Tetracyclin repressor-like, C-terminal domain"/>
    <property type="match status" value="1"/>
</dbReference>
<dbReference type="InterPro" id="IPR001647">
    <property type="entry name" value="HTH_TetR"/>
</dbReference>
<dbReference type="Pfam" id="PF00440">
    <property type="entry name" value="TetR_N"/>
    <property type="match status" value="1"/>
</dbReference>
<dbReference type="Pfam" id="PF17920">
    <property type="entry name" value="TetR_C_16"/>
    <property type="match status" value="1"/>
</dbReference>
<name>A0A4S2CWB2_9MICO</name>
<dbReference type="Gene3D" id="1.10.357.10">
    <property type="entry name" value="Tetracycline Repressor, domain 2"/>
    <property type="match status" value="1"/>
</dbReference>
<dbReference type="OrthoDB" id="3210235at2"/>
<comment type="caution">
    <text evidence="7">The sequence shown here is derived from an EMBL/GenBank/DDBJ whole genome shotgun (WGS) entry which is preliminary data.</text>
</comment>
<evidence type="ECO:0000259" key="6">
    <source>
        <dbReference type="PROSITE" id="PS50977"/>
    </source>
</evidence>
<dbReference type="Gene3D" id="1.10.10.60">
    <property type="entry name" value="Homeodomain-like"/>
    <property type="match status" value="1"/>
</dbReference>
<feature type="domain" description="HTH tetR-type" evidence="6">
    <location>
        <begin position="12"/>
        <end position="72"/>
    </location>
</feature>
<gene>
    <name evidence="7" type="ORF">E5344_14495</name>
</gene>
<reference evidence="7 8" key="1">
    <citation type="submission" date="2019-04" db="EMBL/GenBank/DDBJ databases">
        <title>Microbes associate with the intestines of laboratory mice.</title>
        <authorList>
            <person name="Navarre W."/>
            <person name="Wong E."/>
            <person name="Huang K."/>
            <person name="Tropini C."/>
            <person name="Ng K."/>
            <person name="Yu B."/>
        </authorList>
    </citation>
    <scope>NUCLEOTIDE SEQUENCE [LARGE SCALE GENOMIC DNA]</scope>
    <source>
        <strain evidence="7 8">NM46_B2-13</strain>
    </source>
</reference>
<dbReference type="InterPro" id="IPR009057">
    <property type="entry name" value="Homeodomain-like_sf"/>
</dbReference>
<dbReference type="InterPro" id="IPR050109">
    <property type="entry name" value="HTH-type_TetR-like_transc_reg"/>
</dbReference>
<evidence type="ECO:0000256" key="4">
    <source>
        <dbReference type="PROSITE-ProRule" id="PRU00335"/>
    </source>
</evidence>
<sequence length="212" mass="22492">MNEQRSRADQRAETSARIVAAAQEEFAAGGWAKATIRGIARRAGVDPALVMQRYGSKEKLFAAAVLPAVALDDADTTGHLAEVLETRMRALSPATEALLRSAPTAPEAADALREYLSERADGLVRAWRDDAEGPENADDELRAAMIVSSILGMTIARHLLGLDALARLDRDAVDRIAAPWFAALTPPDTAGLSASGPGQTDAGPPRRSRSAR</sequence>
<evidence type="ECO:0000256" key="3">
    <source>
        <dbReference type="ARBA" id="ARBA00023163"/>
    </source>
</evidence>
<dbReference type="RefSeq" id="WP_135950084.1">
    <property type="nucleotide sequence ID" value="NZ_SRYO01000014.1"/>
</dbReference>
<evidence type="ECO:0000256" key="5">
    <source>
        <dbReference type="SAM" id="MobiDB-lite"/>
    </source>
</evidence>
<protein>
    <submittedName>
        <fullName evidence="7">TetR/AcrR family transcriptional regulator</fullName>
    </submittedName>
</protein>
<proteinExistence type="predicted"/>
<dbReference type="PANTHER" id="PTHR30055">
    <property type="entry name" value="HTH-TYPE TRANSCRIPTIONAL REGULATOR RUTR"/>
    <property type="match status" value="1"/>
</dbReference>
<dbReference type="EMBL" id="SRYO01000014">
    <property type="protein sequence ID" value="TGY33257.1"/>
    <property type="molecule type" value="Genomic_DNA"/>
</dbReference>
<dbReference type="GO" id="GO:0000976">
    <property type="term" value="F:transcription cis-regulatory region binding"/>
    <property type="evidence" value="ECO:0007669"/>
    <property type="project" value="TreeGrafter"/>
</dbReference>
<dbReference type="SUPFAM" id="SSF46689">
    <property type="entry name" value="Homeodomain-like"/>
    <property type="match status" value="1"/>
</dbReference>
<accession>A0A4S2CWB2</accession>
<dbReference type="InterPro" id="IPR041678">
    <property type="entry name" value="TetR_C_16"/>
</dbReference>
<feature type="region of interest" description="Disordered" evidence="5">
    <location>
        <begin position="186"/>
        <end position="212"/>
    </location>
</feature>
<evidence type="ECO:0000313" key="8">
    <source>
        <dbReference type="Proteomes" id="UP000309893"/>
    </source>
</evidence>
<dbReference type="AlphaFoldDB" id="A0A4S2CWB2"/>
<dbReference type="InterPro" id="IPR036271">
    <property type="entry name" value="Tet_transcr_reg_TetR-rel_C_sf"/>
</dbReference>
<evidence type="ECO:0000256" key="1">
    <source>
        <dbReference type="ARBA" id="ARBA00023015"/>
    </source>
</evidence>
<organism evidence="7 8">
    <name type="scientific">Microbacterium laevaniformans</name>
    <dbReference type="NCBI Taxonomy" id="36807"/>
    <lineage>
        <taxon>Bacteria</taxon>
        <taxon>Bacillati</taxon>
        <taxon>Actinomycetota</taxon>
        <taxon>Actinomycetes</taxon>
        <taxon>Micrococcales</taxon>
        <taxon>Microbacteriaceae</taxon>
        <taxon>Microbacterium</taxon>
    </lineage>
</organism>
<keyword evidence="1" id="KW-0805">Transcription regulation</keyword>